<dbReference type="AlphaFoldDB" id="A0A5S9Q6B3"/>
<dbReference type="Proteomes" id="UP000441399">
    <property type="component" value="Unassembled WGS sequence"/>
</dbReference>
<dbReference type="InterPro" id="IPR014867">
    <property type="entry name" value="Spore_coat_CotH_CotH2/3/7"/>
</dbReference>
<evidence type="ECO:0008006" key="3">
    <source>
        <dbReference type="Google" id="ProtNLM"/>
    </source>
</evidence>
<dbReference type="Pfam" id="PF08757">
    <property type="entry name" value="CotH"/>
    <property type="match status" value="1"/>
</dbReference>
<dbReference type="EMBL" id="CACSIO010000014">
    <property type="protein sequence ID" value="CAA0112768.1"/>
    <property type="molecule type" value="Genomic_DNA"/>
</dbReference>
<evidence type="ECO:0000313" key="2">
    <source>
        <dbReference type="Proteomes" id="UP000441399"/>
    </source>
</evidence>
<dbReference type="OrthoDB" id="9779955at2"/>
<organism evidence="1 2">
    <name type="scientific">BD1-7 clade bacterium</name>
    <dbReference type="NCBI Taxonomy" id="2029982"/>
    <lineage>
        <taxon>Bacteria</taxon>
        <taxon>Pseudomonadati</taxon>
        <taxon>Pseudomonadota</taxon>
        <taxon>Gammaproteobacteria</taxon>
        <taxon>Cellvibrionales</taxon>
        <taxon>Spongiibacteraceae</taxon>
        <taxon>BD1-7 clade</taxon>
    </lineage>
</organism>
<accession>A0A5S9Q6B3</accession>
<evidence type="ECO:0000313" key="1">
    <source>
        <dbReference type="EMBL" id="CAA0112768.1"/>
    </source>
</evidence>
<name>A0A5S9Q6B3_9GAMM</name>
<keyword evidence="2" id="KW-1185">Reference proteome</keyword>
<gene>
    <name evidence="1" type="ORF">OPDIPICF_04653</name>
</gene>
<dbReference type="PROSITE" id="PS51257">
    <property type="entry name" value="PROKAR_LIPOPROTEIN"/>
    <property type="match status" value="1"/>
</dbReference>
<proteinExistence type="predicted"/>
<sequence>MSSKIKIFAASLLIAVAGCDGDSSSGAHQFEKDFDIAQFADSNLPLVVVEKSAESIPDEPKVLVKMKLIDSDASNILDDVNNLDYGFDEEHRYAGIERRGFSSQRFAKKQYGVELWQSDEAELGGYPLGSKEDLLDENKAVDDQATPLLSMPKEEDWVLSAPFSDKTLMRNYIAYSLAADVSGLWHPRTSFVELFFKVGDNVDYRGVYLLTEKIKRDKGRLDINKLKEDEVDGDDLTGGYLVELTSSRRVKDHEKTIRVGKKTLVVAYPKAKNLQSEQQSYIEEYFNQFIDALYGERPDDPENGYATLADIDSFIDYLLINELFKNLDAFKFSTYFHKDKEGLLVAGPVWDFNFSSGNNATSTARKQAHSPEGWMYKNHWIAERLYQSPKFVTEFRARWKDLRAGMLADAAMEERIDSAFEELNQGAAARNFRKWDVLGHRVVGNQIPKSKSHLEEVNYFKQWMLQRLLWIDNHIDSL</sequence>
<reference evidence="1 2" key="1">
    <citation type="submission" date="2019-11" db="EMBL/GenBank/DDBJ databases">
        <authorList>
            <person name="Holert J."/>
        </authorList>
    </citation>
    <scope>NUCLEOTIDE SEQUENCE [LARGE SCALE GENOMIC DNA]</scope>
    <source>
        <strain evidence="1">SB11_3</strain>
    </source>
</reference>
<protein>
    <recommendedName>
        <fullName evidence="3">Inner spore coat protein H</fullName>
    </recommendedName>
</protein>